<feature type="compositionally biased region" description="Polar residues" evidence="1">
    <location>
        <begin position="16"/>
        <end position="26"/>
    </location>
</feature>
<proteinExistence type="predicted"/>
<organism evidence="2 3">
    <name type="scientific">Halocatena pleomorpha</name>
    <dbReference type="NCBI Taxonomy" id="1785090"/>
    <lineage>
        <taxon>Archaea</taxon>
        <taxon>Methanobacteriati</taxon>
        <taxon>Methanobacteriota</taxon>
        <taxon>Stenosarchaea group</taxon>
        <taxon>Halobacteria</taxon>
        <taxon>Halobacteriales</taxon>
        <taxon>Natronomonadaceae</taxon>
        <taxon>Halocatena</taxon>
    </lineage>
</organism>
<name>A0A3P3R7S2_9EURY</name>
<evidence type="ECO:0000313" key="3">
    <source>
        <dbReference type="Proteomes" id="UP000282322"/>
    </source>
</evidence>
<dbReference type="Proteomes" id="UP000282322">
    <property type="component" value="Unassembled WGS sequence"/>
</dbReference>
<protein>
    <submittedName>
        <fullName evidence="2">Uncharacterized protein</fullName>
    </submittedName>
</protein>
<evidence type="ECO:0000256" key="1">
    <source>
        <dbReference type="SAM" id="MobiDB-lite"/>
    </source>
</evidence>
<feature type="region of interest" description="Disordered" evidence="1">
    <location>
        <begin position="1"/>
        <end position="37"/>
    </location>
</feature>
<reference evidence="2 3" key="1">
    <citation type="submission" date="2018-11" db="EMBL/GenBank/DDBJ databases">
        <title>Taxonoimc description of Halomarina strain SPP-AMP-1.</title>
        <authorList>
            <person name="Pal Y."/>
            <person name="Srinivasana K."/>
            <person name="Verma A."/>
            <person name="Kumar P."/>
        </authorList>
    </citation>
    <scope>NUCLEOTIDE SEQUENCE [LARGE SCALE GENOMIC DNA]</scope>
    <source>
        <strain evidence="2 3">SPP-AMP-1</strain>
    </source>
</reference>
<dbReference type="RefSeq" id="WP_124955500.1">
    <property type="nucleotide sequence ID" value="NZ_RRCH01000028.1"/>
</dbReference>
<dbReference type="AlphaFoldDB" id="A0A3P3R7S2"/>
<dbReference type="EMBL" id="RRCH01000028">
    <property type="protein sequence ID" value="RRJ29511.1"/>
    <property type="molecule type" value="Genomic_DNA"/>
</dbReference>
<keyword evidence="3" id="KW-1185">Reference proteome</keyword>
<comment type="caution">
    <text evidence="2">The sequence shown here is derived from an EMBL/GenBank/DDBJ whole genome shotgun (WGS) entry which is preliminary data.</text>
</comment>
<sequence length="71" mass="7590">MAVAGCVGHDPEPPSGQLTAGEQTRSPIRDRTLSGGTRSWSTAQFSARNIGFDPALSEPAVTHARVKWHPH</sequence>
<gene>
    <name evidence="2" type="ORF">EIK79_12805</name>
</gene>
<evidence type="ECO:0000313" key="2">
    <source>
        <dbReference type="EMBL" id="RRJ29511.1"/>
    </source>
</evidence>
<accession>A0A3P3R7S2</accession>